<dbReference type="InterPro" id="IPR029016">
    <property type="entry name" value="GAF-like_dom_sf"/>
</dbReference>
<evidence type="ECO:0000256" key="2">
    <source>
        <dbReference type="ARBA" id="ARBA00012438"/>
    </source>
</evidence>
<dbReference type="GO" id="GO:0000156">
    <property type="term" value="F:phosphorelay response regulator activity"/>
    <property type="evidence" value="ECO:0007669"/>
    <property type="project" value="TreeGrafter"/>
</dbReference>
<dbReference type="EC" id="2.7.13.3" evidence="2"/>
<evidence type="ECO:0000256" key="5">
    <source>
        <dbReference type="ARBA" id="ARBA00022777"/>
    </source>
</evidence>
<dbReference type="EMBL" id="VDDC01000044">
    <property type="protein sequence ID" value="TNH37905.1"/>
    <property type="molecule type" value="Genomic_DNA"/>
</dbReference>
<dbReference type="InterPro" id="IPR003018">
    <property type="entry name" value="GAF"/>
</dbReference>
<dbReference type="GO" id="GO:0030295">
    <property type="term" value="F:protein kinase activator activity"/>
    <property type="evidence" value="ECO:0007669"/>
    <property type="project" value="TreeGrafter"/>
</dbReference>
<dbReference type="InterPro" id="IPR036097">
    <property type="entry name" value="HisK_dim/P_sf"/>
</dbReference>
<dbReference type="GO" id="GO:0007234">
    <property type="term" value="P:osmosensory signaling via phosphorelay pathway"/>
    <property type="evidence" value="ECO:0007669"/>
    <property type="project" value="TreeGrafter"/>
</dbReference>
<dbReference type="Pfam" id="PF01590">
    <property type="entry name" value="GAF"/>
    <property type="match status" value="1"/>
</dbReference>
<name>A0A5C4R1Q5_9RHOB</name>
<dbReference type="SMART" id="SM00388">
    <property type="entry name" value="HisKA"/>
    <property type="match status" value="1"/>
</dbReference>
<dbReference type="InterPro" id="IPR005467">
    <property type="entry name" value="His_kinase_dom"/>
</dbReference>
<dbReference type="Gene3D" id="3.30.450.40">
    <property type="match status" value="1"/>
</dbReference>
<sequence length="410" mass="44152">MDLHSSDHPRQDHAAYQAGQHDFQSDIQRLAENELVGTILETVMLATRMRFAGVARVTADRWVACRTVDDLKFGIAAGDEIEIGSTFCQTVRKTSEMIIFNEASSDPVYRDHPIAAAFGIVSYASVPIFRGDGSFFGTLCAIDTETKDVNNARTVAMLKMFATIIGGTLDTAERLDAQERMIEQERMLVRIQEEFTAILGHDLRNPVTALRSGIRMLGKEPLTERGRGLIGLMQSSLHRMGELVENMMLHAKARLGDGITVAATPDAPLGDAIAQVVAEIRLAAPRHRVTTELDFGGPVCCDPSRIAQAVSNLVSNAINHGDADTPVIVRGRRTDGAVVIEVQNEGEPIPEAAQRAIFQPFQRGRTAESSGLGLGLHIASSIAQAHGGTIAVACGDGTTTFSLTFPVLPA</sequence>
<evidence type="ECO:0000256" key="3">
    <source>
        <dbReference type="ARBA" id="ARBA00022553"/>
    </source>
</evidence>
<dbReference type="RefSeq" id="WP_046001201.1">
    <property type="nucleotide sequence ID" value="NZ_VDDC01000044.1"/>
</dbReference>
<dbReference type="PRINTS" id="PR00344">
    <property type="entry name" value="BCTRLSENSOR"/>
</dbReference>
<dbReference type="InterPro" id="IPR003594">
    <property type="entry name" value="HATPase_dom"/>
</dbReference>
<evidence type="ECO:0000313" key="8">
    <source>
        <dbReference type="Proteomes" id="UP000304880"/>
    </source>
</evidence>
<feature type="domain" description="Histidine kinase" evidence="6">
    <location>
        <begin position="198"/>
        <end position="409"/>
    </location>
</feature>
<keyword evidence="4" id="KW-0808">Transferase</keyword>
<keyword evidence="5 7" id="KW-0418">Kinase</keyword>
<dbReference type="Proteomes" id="UP000304880">
    <property type="component" value="Unassembled WGS sequence"/>
</dbReference>
<dbReference type="SMART" id="SM00065">
    <property type="entry name" value="GAF"/>
    <property type="match status" value="1"/>
</dbReference>
<protein>
    <recommendedName>
        <fullName evidence="2">histidine kinase</fullName>
        <ecNumber evidence="2">2.7.13.3</ecNumber>
    </recommendedName>
</protein>
<keyword evidence="3" id="KW-0597">Phosphoprotein</keyword>
<dbReference type="SMART" id="SM00387">
    <property type="entry name" value="HATPase_c"/>
    <property type="match status" value="1"/>
</dbReference>
<dbReference type="SUPFAM" id="SSF47384">
    <property type="entry name" value="Homodimeric domain of signal transducing histidine kinase"/>
    <property type="match status" value="1"/>
</dbReference>
<accession>A0A5C4R1Q5</accession>
<proteinExistence type="predicted"/>
<comment type="catalytic activity">
    <reaction evidence="1">
        <text>ATP + protein L-histidine = ADP + protein N-phospho-L-histidine.</text>
        <dbReference type="EC" id="2.7.13.3"/>
    </reaction>
</comment>
<dbReference type="PANTHER" id="PTHR42878:SF13">
    <property type="entry name" value="HISTIDINE KINASE"/>
    <property type="match status" value="1"/>
</dbReference>
<evidence type="ECO:0000256" key="4">
    <source>
        <dbReference type="ARBA" id="ARBA00022679"/>
    </source>
</evidence>
<dbReference type="InterPro" id="IPR004358">
    <property type="entry name" value="Sig_transdc_His_kin-like_C"/>
</dbReference>
<dbReference type="InterPro" id="IPR003661">
    <property type="entry name" value="HisK_dim/P_dom"/>
</dbReference>
<dbReference type="SUPFAM" id="SSF55781">
    <property type="entry name" value="GAF domain-like"/>
    <property type="match status" value="1"/>
</dbReference>
<dbReference type="CDD" id="cd00075">
    <property type="entry name" value="HATPase"/>
    <property type="match status" value="1"/>
</dbReference>
<dbReference type="SUPFAM" id="SSF55874">
    <property type="entry name" value="ATPase domain of HSP90 chaperone/DNA topoisomerase II/histidine kinase"/>
    <property type="match status" value="1"/>
</dbReference>
<dbReference type="Pfam" id="PF00512">
    <property type="entry name" value="HisKA"/>
    <property type="match status" value="1"/>
</dbReference>
<dbReference type="Gene3D" id="1.10.287.130">
    <property type="match status" value="1"/>
</dbReference>
<dbReference type="InterPro" id="IPR036890">
    <property type="entry name" value="HATPase_C_sf"/>
</dbReference>
<comment type="caution">
    <text evidence="7">The sequence shown here is derived from an EMBL/GenBank/DDBJ whole genome shotgun (WGS) entry which is preliminary data.</text>
</comment>
<evidence type="ECO:0000256" key="1">
    <source>
        <dbReference type="ARBA" id="ARBA00000085"/>
    </source>
</evidence>
<dbReference type="InterPro" id="IPR050351">
    <property type="entry name" value="BphY/WalK/GraS-like"/>
</dbReference>
<organism evidence="7 8">
    <name type="scientific">Paracoccus haeundaensis</name>
    <dbReference type="NCBI Taxonomy" id="225362"/>
    <lineage>
        <taxon>Bacteria</taxon>
        <taxon>Pseudomonadati</taxon>
        <taxon>Pseudomonadota</taxon>
        <taxon>Alphaproteobacteria</taxon>
        <taxon>Rhodobacterales</taxon>
        <taxon>Paracoccaceae</taxon>
        <taxon>Paracoccus</taxon>
    </lineage>
</organism>
<evidence type="ECO:0000259" key="6">
    <source>
        <dbReference type="PROSITE" id="PS50109"/>
    </source>
</evidence>
<dbReference type="Pfam" id="PF02518">
    <property type="entry name" value="HATPase_c"/>
    <property type="match status" value="1"/>
</dbReference>
<keyword evidence="8" id="KW-1185">Reference proteome</keyword>
<dbReference type="PROSITE" id="PS50109">
    <property type="entry name" value="HIS_KIN"/>
    <property type="match status" value="1"/>
</dbReference>
<dbReference type="CDD" id="cd00082">
    <property type="entry name" value="HisKA"/>
    <property type="match status" value="1"/>
</dbReference>
<reference evidence="7 8" key="1">
    <citation type="submission" date="2019-06" db="EMBL/GenBank/DDBJ databases">
        <authorList>
            <person name="Li J."/>
        </authorList>
    </citation>
    <scope>NUCLEOTIDE SEQUENCE [LARGE SCALE GENOMIC DNA]</scope>
    <source>
        <strain evidence="7 8">CGMCC 1.8012</strain>
    </source>
</reference>
<evidence type="ECO:0000313" key="7">
    <source>
        <dbReference type="EMBL" id="TNH37905.1"/>
    </source>
</evidence>
<dbReference type="AlphaFoldDB" id="A0A5C4R1Q5"/>
<dbReference type="GO" id="GO:0000155">
    <property type="term" value="F:phosphorelay sensor kinase activity"/>
    <property type="evidence" value="ECO:0007669"/>
    <property type="project" value="InterPro"/>
</dbReference>
<dbReference type="Gene3D" id="3.30.565.10">
    <property type="entry name" value="Histidine kinase-like ATPase, C-terminal domain"/>
    <property type="match status" value="1"/>
</dbReference>
<dbReference type="PANTHER" id="PTHR42878">
    <property type="entry name" value="TWO-COMPONENT HISTIDINE KINASE"/>
    <property type="match status" value="1"/>
</dbReference>
<gene>
    <name evidence="7" type="ORF">FHD67_17745</name>
</gene>